<keyword evidence="5" id="KW-1185">Reference proteome</keyword>
<protein>
    <recommendedName>
        <fullName evidence="3">Cystatin domain-containing protein</fullName>
    </recommendedName>
</protein>
<dbReference type="PANTHER" id="PTHR47364:SF2">
    <property type="entry name" value="CYSTEINE PROTEINASE INHIBITOR 5"/>
    <property type="match status" value="1"/>
</dbReference>
<dbReference type="AlphaFoldDB" id="A0A2Z6LZU0"/>
<reference evidence="5" key="1">
    <citation type="journal article" date="2017" name="Front. Plant Sci.">
        <title>Climate Clever Clovers: New Paradigm to Reduce the Environmental Footprint of Ruminants by Breeding Low Methanogenic Forages Utilizing Haplotype Variation.</title>
        <authorList>
            <person name="Kaur P."/>
            <person name="Appels R."/>
            <person name="Bayer P.E."/>
            <person name="Keeble-Gagnere G."/>
            <person name="Wang J."/>
            <person name="Hirakawa H."/>
            <person name="Shirasawa K."/>
            <person name="Vercoe P."/>
            <person name="Stefanova K."/>
            <person name="Durmic Z."/>
            <person name="Nichols P."/>
            <person name="Revell C."/>
            <person name="Isobe S.N."/>
            <person name="Edwards D."/>
            <person name="Erskine W."/>
        </authorList>
    </citation>
    <scope>NUCLEOTIDE SEQUENCE [LARGE SCALE GENOMIC DNA]</scope>
    <source>
        <strain evidence="5">cv. Daliak</strain>
    </source>
</reference>
<gene>
    <name evidence="4" type="ORF">TSUD_380100</name>
</gene>
<dbReference type="SUPFAM" id="SSF54403">
    <property type="entry name" value="Cystatin/monellin"/>
    <property type="match status" value="1"/>
</dbReference>
<keyword evidence="1" id="KW-0646">Protease inhibitor</keyword>
<dbReference type="Gene3D" id="3.10.450.10">
    <property type="match status" value="1"/>
</dbReference>
<dbReference type="InterPro" id="IPR000010">
    <property type="entry name" value="Cystatin_dom"/>
</dbReference>
<accession>A0A2Z6LZU0</accession>
<name>A0A2Z6LZU0_TRISU</name>
<dbReference type="Proteomes" id="UP000242715">
    <property type="component" value="Unassembled WGS sequence"/>
</dbReference>
<dbReference type="GO" id="GO:0004869">
    <property type="term" value="F:cysteine-type endopeptidase inhibitor activity"/>
    <property type="evidence" value="ECO:0007669"/>
    <property type="project" value="UniProtKB-KW"/>
</dbReference>
<organism evidence="4 5">
    <name type="scientific">Trifolium subterraneum</name>
    <name type="common">Subterranean clover</name>
    <dbReference type="NCBI Taxonomy" id="3900"/>
    <lineage>
        <taxon>Eukaryota</taxon>
        <taxon>Viridiplantae</taxon>
        <taxon>Streptophyta</taxon>
        <taxon>Embryophyta</taxon>
        <taxon>Tracheophyta</taxon>
        <taxon>Spermatophyta</taxon>
        <taxon>Magnoliopsida</taxon>
        <taxon>eudicotyledons</taxon>
        <taxon>Gunneridae</taxon>
        <taxon>Pentapetalae</taxon>
        <taxon>rosids</taxon>
        <taxon>fabids</taxon>
        <taxon>Fabales</taxon>
        <taxon>Fabaceae</taxon>
        <taxon>Papilionoideae</taxon>
        <taxon>50 kb inversion clade</taxon>
        <taxon>NPAAA clade</taxon>
        <taxon>Hologalegina</taxon>
        <taxon>IRL clade</taxon>
        <taxon>Trifolieae</taxon>
        <taxon>Trifolium</taxon>
    </lineage>
</organism>
<dbReference type="Pfam" id="PF16845">
    <property type="entry name" value="SQAPI"/>
    <property type="match status" value="1"/>
</dbReference>
<feature type="domain" description="Cystatin" evidence="3">
    <location>
        <begin position="28"/>
        <end position="99"/>
    </location>
</feature>
<dbReference type="PANTHER" id="PTHR47364">
    <property type="entry name" value="CYSTEINE PROTEINASE INHIBITOR 5"/>
    <property type="match status" value="1"/>
</dbReference>
<evidence type="ECO:0000256" key="2">
    <source>
        <dbReference type="ARBA" id="ARBA00022704"/>
    </source>
</evidence>
<evidence type="ECO:0000256" key="1">
    <source>
        <dbReference type="ARBA" id="ARBA00022690"/>
    </source>
</evidence>
<evidence type="ECO:0000313" key="4">
    <source>
        <dbReference type="EMBL" id="GAU23848.1"/>
    </source>
</evidence>
<sequence>MKFQSIVVMLASAAKNQAIPPEGWSSIQVNDPHVTDIVNFAVTEFNKRISIYISKLKLVKVINGESQVLVGGFNYNLTISASQRFTHIHNYEAVVLEKPS</sequence>
<evidence type="ECO:0000259" key="3">
    <source>
        <dbReference type="Pfam" id="PF16845"/>
    </source>
</evidence>
<dbReference type="InterPro" id="IPR046350">
    <property type="entry name" value="Cystatin_sf"/>
</dbReference>
<evidence type="ECO:0000313" key="5">
    <source>
        <dbReference type="Proteomes" id="UP000242715"/>
    </source>
</evidence>
<dbReference type="EMBL" id="DF973278">
    <property type="protein sequence ID" value="GAU23848.1"/>
    <property type="molecule type" value="Genomic_DNA"/>
</dbReference>
<dbReference type="OrthoDB" id="2016588at2759"/>
<keyword evidence="2" id="KW-0789">Thiol protease inhibitor</keyword>
<dbReference type="CDD" id="cd00042">
    <property type="entry name" value="CY"/>
    <property type="match status" value="1"/>
</dbReference>
<proteinExistence type="predicted"/>